<evidence type="ECO:0000313" key="1">
    <source>
        <dbReference type="EMBL" id="MFD1739215.1"/>
    </source>
</evidence>
<keyword evidence="2" id="KW-1185">Reference proteome</keyword>
<evidence type="ECO:0000313" key="2">
    <source>
        <dbReference type="Proteomes" id="UP001597214"/>
    </source>
</evidence>
<dbReference type="Gene3D" id="3.90.1140.10">
    <property type="entry name" value="Cyclic phosphodiesterase"/>
    <property type="match status" value="1"/>
</dbReference>
<protein>
    <submittedName>
        <fullName evidence="1">Uncharacterized protein</fullName>
    </submittedName>
</protein>
<reference evidence="2" key="1">
    <citation type="journal article" date="2019" name="Int. J. Syst. Evol. Microbiol.">
        <title>The Global Catalogue of Microorganisms (GCM) 10K type strain sequencing project: providing services to taxonomists for standard genome sequencing and annotation.</title>
        <authorList>
            <consortium name="The Broad Institute Genomics Platform"/>
            <consortium name="The Broad Institute Genome Sequencing Center for Infectious Disease"/>
            <person name="Wu L."/>
            <person name="Ma J."/>
        </authorList>
    </citation>
    <scope>NUCLEOTIDE SEQUENCE [LARGE SCALE GENOMIC DNA]</scope>
    <source>
        <strain evidence="2">CCUG 49339</strain>
    </source>
</reference>
<sequence>MQKGNDELIKIHDRLYTGILRNYLFREVTYIPRITVGRLKKVEEFSTAIEQTAKNSTNFSTVIREVVAEIITDEKETILEFKLSYKS</sequence>
<name>A0ABW4LVP3_9BACI</name>
<comment type="caution">
    <text evidence="1">The sequence shown here is derived from an EMBL/GenBank/DDBJ whole genome shotgun (WGS) entry which is preliminary data.</text>
</comment>
<dbReference type="Proteomes" id="UP001597214">
    <property type="component" value="Unassembled WGS sequence"/>
</dbReference>
<dbReference type="RefSeq" id="WP_377930448.1">
    <property type="nucleotide sequence ID" value="NZ_JBHUEM010000054.1"/>
</dbReference>
<organism evidence="1 2">
    <name type="scientific">Bacillus salitolerans</name>
    <dbReference type="NCBI Taxonomy" id="1437434"/>
    <lineage>
        <taxon>Bacteria</taxon>
        <taxon>Bacillati</taxon>
        <taxon>Bacillota</taxon>
        <taxon>Bacilli</taxon>
        <taxon>Bacillales</taxon>
        <taxon>Bacillaceae</taxon>
        <taxon>Bacillus</taxon>
    </lineage>
</organism>
<gene>
    <name evidence="1" type="ORF">ACFSCX_22295</name>
</gene>
<dbReference type="EMBL" id="JBHUEM010000054">
    <property type="protein sequence ID" value="MFD1739215.1"/>
    <property type="molecule type" value="Genomic_DNA"/>
</dbReference>
<proteinExistence type="predicted"/>
<accession>A0ABW4LVP3</accession>